<evidence type="ECO:0000256" key="2">
    <source>
        <dbReference type="ARBA" id="ARBA00023172"/>
    </source>
</evidence>
<dbReference type="InterPro" id="IPR050090">
    <property type="entry name" value="Tyrosine_recombinase_XerCD"/>
</dbReference>
<sequence length="395" mass="45099">MEIVDSWREYLVMGDDSGFQIARDVSLALPSPRILHTSADTKHAALSRFLKLSEKWRKDTLTLTSLGLDANAVDPLPLLSDFGHHVPMDAYQRHAILRSSLLAGVVAGGPVSIKKAIFETEGRYEFDPVKAFPMDSFDNFCDKLTSARDKAIASLELAIGCRSSEGLQLLWEDVDFEKRTIKLVNPVTRPNHSSYLSLCLEDREKLSWKGRSRSDTIPIEPFISHFFHYLEEYHRSEYIPHERHSFVFQILHKEKLGAPYFTTDSKTRELAFKRARDRADISKSVKGHHSFRHSYAIYMLNYCPMLDGTFGAPLTTVQDMLGHDDIKATKKYALRDADLLNFNLQFSNTMAYNRGDCMRQSSLKIEAISAEIRRLESKRDALMDSDAKHDNRFIG</sequence>
<reference evidence="5 6" key="1">
    <citation type="submission" date="2020-08" db="EMBL/GenBank/DDBJ databases">
        <title>The Agave Microbiome: Exploring the role of microbial communities in plant adaptations to desert environments.</title>
        <authorList>
            <person name="Partida-Martinez L.P."/>
        </authorList>
    </citation>
    <scope>NUCLEOTIDE SEQUENCE [LARGE SCALE GENOMIC DNA]</scope>
    <source>
        <strain evidence="5 6">AT3.2</strain>
    </source>
</reference>
<feature type="coiled-coil region" evidence="3">
    <location>
        <begin position="358"/>
        <end position="385"/>
    </location>
</feature>
<proteinExistence type="predicted"/>
<keyword evidence="3" id="KW-0175">Coiled coil</keyword>
<keyword evidence="2" id="KW-0233">DNA recombination</keyword>
<dbReference type="Gene3D" id="1.10.443.10">
    <property type="entry name" value="Intergrase catalytic core"/>
    <property type="match status" value="1"/>
</dbReference>
<evidence type="ECO:0000313" key="6">
    <source>
        <dbReference type="Proteomes" id="UP000540787"/>
    </source>
</evidence>
<dbReference type="EMBL" id="JACHBX010000001">
    <property type="protein sequence ID" value="MBB6132638.1"/>
    <property type="molecule type" value="Genomic_DNA"/>
</dbReference>
<keyword evidence="1" id="KW-0229">DNA integration</keyword>
<dbReference type="InterPro" id="IPR002104">
    <property type="entry name" value="Integrase_catalytic"/>
</dbReference>
<dbReference type="InterPro" id="IPR013762">
    <property type="entry name" value="Integrase-like_cat_sf"/>
</dbReference>
<dbReference type="GO" id="GO:0003677">
    <property type="term" value="F:DNA binding"/>
    <property type="evidence" value="ECO:0007669"/>
    <property type="project" value="InterPro"/>
</dbReference>
<dbReference type="RefSeq" id="WP_183551138.1">
    <property type="nucleotide sequence ID" value="NZ_JACHBX010000001.1"/>
</dbReference>
<protein>
    <submittedName>
        <fullName evidence="5">Integrase/recombinase XerD</fullName>
    </submittedName>
</protein>
<evidence type="ECO:0000259" key="4">
    <source>
        <dbReference type="PROSITE" id="PS51898"/>
    </source>
</evidence>
<feature type="domain" description="Tyr recombinase" evidence="4">
    <location>
        <begin position="127"/>
        <end position="345"/>
    </location>
</feature>
<dbReference type="GO" id="GO:0015074">
    <property type="term" value="P:DNA integration"/>
    <property type="evidence" value="ECO:0007669"/>
    <property type="project" value="UniProtKB-KW"/>
</dbReference>
<evidence type="ECO:0000256" key="3">
    <source>
        <dbReference type="SAM" id="Coils"/>
    </source>
</evidence>
<dbReference type="PANTHER" id="PTHR30349">
    <property type="entry name" value="PHAGE INTEGRASE-RELATED"/>
    <property type="match status" value="1"/>
</dbReference>
<dbReference type="GO" id="GO:0006310">
    <property type="term" value="P:DNA recombination"/>
    <property type="evidence" value="ECO:0007669"/>
    <property type="project" value="UniProtKB-KW"/>
</dbReference>
<dbReference type="CDD" id="cd00397">
    <property type="entry name" value="DNA_BRE_C"/>
    <property type="match status" value="1"/>
</dbReference>
<dbReference type="Pfam" id="PF00589">
    <property type="entry name" value="Phage_integrase"/>
    <property type="match status" value="1"/>
</dbReference>
<keyword evidence="6" id="KW-1185">Reference proteome</keyword>
<dbReference type="AlphaFoldDB" id="A0A7W9U6Q4"/>
<evidence type="ECO:0000256" key="1">
    <source>
        <dbReference type="ARBA" id="ARBA00022908"/>
    </source>
</evidence>
<dbReference type="Proteomes" id="UP000540787">
    <property type="component" value="Unassembled WGS sequence"/>
</dbReference>
<organism evidence="5 6">
    <name type="scientific">Massilia aurea</name>
    <dbReference type="NCBI Taxonomy" id="373040"/>
    <lineage>
        <taxon>Bacteria</taxon>
        <taxon>Pseudomonadati</taxon>
        <taxon>Pseudomonadota</taxon>
        <taxon>Betaproteobacteria</taxon>
        <taxon>Burkholderiales</taxon>
        <taxon>Oxalobacteraceae</taxon>
        <taxon>Telluria group</taxon>
        <taxon>Massilia</taxon>
    </lineage>
</organism>
<accession>A0A7W9U6Q4</accession>
<evidence type="ECO:0000313" key="5">
    <source>
        <dbReference type="EMBL" id="MBB6132638.1"/>
    </source>
</evidence>
<dbReference type="InterPro" id="IPR011010">
    <property type="entry name" value="DNA_brk_join_enz"/>
</dbReference>
<comment type="caution">
    <text evidence="5">The sequence shown here is derived from an EMBL/GenBank/DDBJ whole genome shotgun (WGS) entry which is preliminary data.</text>
</comment>
<dbReference type="PANTHER" id="PTHR30349:SF64">
    <property type="entry name" value="PROPHAGE INTEGRASE INTD-RELATED"/>
    <property type="match status" value="1"/>
</dbReference>
<dbReference type="SUPFAM" id="SSF56349">
    <property type="entry name" value="DNA breaking-rejoining enzymes"/>
    <property type="match status" value="1"/>
</dbReference>
<dbReference type="PROSITE" id="PS51898">
    <property type="entry name" value="TYR_RECOMBINASE"/>
    <property type="match status" value="1"/>
</dbReference>
<name>A0A7W9U6Q4_9BURK</name>
<gene>
    <name evidence="5" type="ORF">HD842_000749</name>
</gene>